<evidence type="ECO:0000313" key="3">
    <source>
        <dbReference type="Proteomes" id="UP000557566"/>
    </source>
</evidence>
<protein>
    <submittedName>
        <fullName evidence="2">Uncharacterized protein</fullName>
    </submittedName>
</protein>
<sequence length="180" mass="19836">MPTEEAYGMDSTVMCQQRKTATKTTIMERKTTIGAGKEVGQVVRVGSTSSTPSKREANWKLPVARRSETRSRGRSSERLMRIRSGSLRKNRRRDSTAGSASSTGGKRRASGRGESKTDQLQQDQPHARTRGEPSAGSQVARSYRFGPWANQPLQRTEGIGEKWMRVNSSCACPECETATP</sequence>
<evidence type="ECO:0000313" key="2">
    <source>
        <dbReference type="EMBL" id="KAF4510469.1"/>
    </source>
</evidence>
<keyword evidence="3" id="KW-1185">Reference proteome</keyword>
<accession>A0A8H4V770</accession>
<dbReference type="AlphaFoldDB" id="A0A8H4V770"/>
<organism evidence="2 3">
    <name type="scientific">Ophiocordyceps sinensis</name>
    <dbReference type="NCBI Taxonomy" id="72228"/>
    <lineage>
        <taxon>Eukaryota</taxon>
        <taxon>Fungi</taxon>
        <taxon>Dikarya</taxon>
        <taxon>Ascomycota</taxon>
        <taxon>Pezizomycotina</taxon>
        <taxon>Sordariomycetes</taxon>
        <taxon>Hypocreomycetidae</taxon>
        <taxon>Hypocreales</taxon>
        <taxon>Ophiocordycipitaceae</taxon>
        <taxon>Ophiocordyceps</taxon>
    </lineage>
</organism>
<reference evidence="2 3" key="1">
    <citation type="journal article" date="2020" name="Genome Biol. Evol.">
        <title>A new high-quality draft genome assembly of the Chinese cordyceps Ophiocordyceps sinensis.</title>
        <authorList>
            <person name="Shu R."/>
            <person name="Zhang J."/>
            <person name="Meng Q."/>
            <person name="Zhang H."/>
            <person name="Zhou G."/>
            <person name="Li M."/>
            <person name="Wu P."/>
            <person name="Zhao Y."/>
            <person name="Chen C."/>
            <person name="Qin Q."/>
        </authorList>
    </citation>
    <scope>NUCLEOTIDE SEQUENCE [LARGE SCALE GENOMIC DNA]</scope>
    <source>
        <strain evidence="2 3">IOZ07</strain>
    </source>
</reference>
<name>A0A8H4V770_9HYPO</name>
<gene>
    <name evidence="2" type="ORF">G6O67_002351</name>
</gene>
<dbReference type="Proteomes" id="UP000557566">
    <property type="component" value="Unassembled WGS sequence"/>
</dbReference>
<dbReference type="EMBL" id="JAAVMX010000003">
    <property type="protein sequence ID" value="KAF4510469.1"/>
    <property type="molecule type" value="Genomic_DNA"/>
</dbReference>
<proteinExistence type="predicted"/>
<feature type="compositionally biased region" description="Basic and acidic residues" evidence="1">
    <location>
        <begin position="65"/>
        <end position="80"/>
    </location>
</feature>
<evidence type="ECO:0000256" key="1">
    <source>
        <dbReference type="SAM" id="MobiDB-lite"/>
    </source>
</evidence>
<feature type="region of interest" description="Disordered" evidence="1">
    <location>
        <begin position="33"/>
        <end position="160"/>
    </location>
</feature>
<comment type="caution">
    <text evidence="2">The sequence shown here is derived from an EMBL/GenBank/DDBJ whole genome shotgun (WGS) entry which is preliminary data.</text>
</comment>